<feature type="chain" id="PRO_5008627223" evidence="1">
    <location>
        <begin position="23"/>
        <end position="185"/>
    </location>
</feature>
<dbReference type="Proteomes" id="UP000092666">
    <property type="component" value="Unassembled WGS sequence"/>
</dbReference>
<dbReference type="AlphaFoldDB" id="A0A1B9GPD9"/>
<evidence type="ECO:0000313" key="2">
    <source>
        <dbReference type="EMBL" id="OCF32922.1"/>
    </source>
</evidence>
<organism evidence="2 3">
    <name type="scientific">Kwoniella heveanensis BCC8398</name>
    <dbReference type="NCBI Taxonomy" id="1296120"/>
    <lineage>
        <taxon>Eukaryota</taxon>
        <taxon>Fungi</taxon>
        <taxon>Dikarya</taxon>
        <taxon>Basidiomycota</taxon>
        <taxon>Agaricomycotina</taxon>
        <taxon>Tremellomycetes</taxon>
        <taxon>Tremellales</taxon>
        <taxon>Cryptococcaceae</taxon>
        <taxon>Kwoniella</taxon>
    </lineage>
</organism>
<evidence type="ECO:0000313" key="3">
    <source>
        <dbReference type="Proteomes" id="UP000092666"/>
    </source>
</evidence>
<dbReference type="EMBL" id="KI669506">
    <property type="protein sequence ID" value="OCF32922.1"/>
    <property type="molecule type" value="Genomic_DNA"/>
</dbReference>
<reference evidence="2 3" key="1">
    <citation type="submission" date="2013-07" db="EMBL/GenBank/DDBJ databases">
        <title>The Genome Sequence of Cryptococcus heveanensis BCC8398.</title>
        <authorList>
            <consortium name="The Broad Institute Genome Sequencing Platform"/>
            <person name="Cuomo C."/>
            <person name="Litvintseva A."/>
            <person name="Chen Y."/>
            <person name="Heitman J."/>
            <person name="Sun S."/>
            <person name="Springer D."/>
            <person name="Dromer F."/>
            <person name="Young S.K."/>
            <person name="Zeng Q."/>
            <person name="Gargeya S."/>
            <person name="Fitzgerald M."/>
            <person name="Abouelleil A."/>
            <person name="Alvarado L."/>
            <person name="Berlin A.M."/>
            <person name="Chapman S.B."/>
            <person name="Dewar J."/>
            <person name="Goldberg J."/>
            <person name="Griggs A."/>
            <person name="Gujja S."/>
            <person name="Hansen M."/>
            <person name="Howarth C."/>
            <person name="Imamovic A."/>
            <person name="Larimer J."/>
            <person name="McCowan C."/>
            <person name="Murphy C."/>
            <person name="Pearson M."/>
            <person name="Priest M."/>
            <person name="Roberts A."/>
            <person name="Saif S."/>
            <person name="Shea T."/>
            <person name="Sykes S."/>
            <person name="Wortman J."/>
            <person name="Nusbaum C."/>
            <person name="Birren B."/>
        </authorList>
    </citation>
    <scope>NUCLEOTIDE SEQUENCE [LARGE SCALE GENOMIC DNA]</scope>
    <source>
        <strain evidence="2 3">BCC8398</strain>
    </source>
</reference>
<evidence type="ECO:0000256" key="1">
    <source>
        <dbReference type="SAM" id="SignalP"/>
    </source>
</evidence>
<proteinExistence type="predicted"/>
<name>A0A1B9GPD9_9TREE</name>
<dbReference type="OrthoDB" id="2564738at2759"/>
<accession>A0A1B9GPD9</accession>
<keyword evidence="1" id="KW-0732">Signal</keyword>
<gene>
    <name evidence="2" type="ORF">I316_05259</name>
</gene>
<protein>
    <submittedName>
        <fullName evidence="2">Uncharacterized protein</fullName>
    </submittedName>
</protein>
<sequence length="185" mass="19081">MLPYLPLLLVAAVAIFSISTLAISGVDETCVSACSDWSVVMGFCRGSYSDYSQQNNIDYTNAFLACLCKGSTSAGEIGNATISESTGTCLGCKTTPGRIKKDLDLFLTLCAVQASNGTATNATLFMPISYSTSKDTSKNGMKVSAASSRLATITGPGLLSLMGGVAWGYMGIGMLYAGVGVGLML</sequence>
<reference evidence="3" key="2">
    <citation type="submission" date="2013-12" db="EMBL/GenBank/DDBJ databases">
        <title>Evolution of pathogenesis and genome organization in the Tremellales.</title>
        <authorList>
            <person name="Cuomo C."/>
            <person name="Litvintseva A."/>
            <person name="Heitman J."/>
            <person name="Chen Y."/>
            <person name="Sun S."/>
            <person name="Springer D."/>
            <person name="Dromer F."/>
            <person name="Young S."/>
            <person name="Zeng Q."/>
            <person name="Chapman S."/>
            <person name="Gujja S."/>
            <person name="Saif S."/>
            <person name="Birren B."/>
        </authorList>
    </citation>
    <scope>NUCLEOTIDE SEQUENCE [LARGE SCALE GENOMIC DNA]</scope>
    <source>
        <strain evidence="3">BCC8398</strain>
    </source>
</reference>
<feature type="signal peptide" evidence="1">
    <location>
        <begin position="1"/>
        <end position="22"/>
    </location>
</feature>
<keyword evidence="3" id="KW-1185">Reference proteome</keyword>